<evidence type="ECO:0000259" key="2">
    <source>
        <dbReference type="PROSITE" id="PS50825"/>
    </source>
</evidence>
<accession>A0AAP2GGN4</accession>
<dbReference type="NCBIfam" id="TIGR04131">
    <property type="entry name" value="Bac_Flav_CTERM"/>
    <property type="match status" value="1"/>
</dbReference>
<dbReference type="InterPro" id="IPR026341">
    <property type="entry name" value="T9SS_type_B"/>
</dbReference>
<feature type="domain" description="HYR" evidence="2">
    <location>
        <begin position="101"/>
        <end position="185"/>
    </location>
</feature>
<dbReference type="Gene3D" id="2.60.40.4070">
    <property type="match status" value="1"/>
</dbReference>
<dbReference type="Pfam" id="PF13585">
    <property type="entry name" value="CHU_C"/>
    <property type="match status" value="1"/>
</dbReference>
<protein>
    <submittedName>
        <fullName evidence="3">HYR domain-containing protein</fullName>
    </submittedName>
</protein>
<keyword evidence="4" id="KW-1185">Reference proteome</keyword>
<feature type="domain" description="HYR" evidence="2">
    <location>
        <begin position="263"/>
        <end position="344"/>
    </location>
</feature>
<dbReference type="PANTHER" id="PTHR24273">
    <property type="entry name" value="FI04643P-RELATED"/>
    <property type="match status" value="1"/>
</dbReference>
<dbReference type="Pfam" id="PF02494">
    <property type="entry name" value="HYR"/>
    <property type="match status" value="4"/>
</dbReference>
<feature type="domain" description="HYR" evidence="2">
    <location>
        <begin position="345"/>
        <end position="424"/>
    </location>
</feature>
<evidence type="ECO:0000256" key="1">
    <source>
        <dbReference type="ARBA" id="ARBA00022737"/>
    </source>
</evidence>
<reference evidence="3 4" key="1">
    <citation type="submission" date="2021-05" db="EMBL/GenBank/DDBJ databases">
        <title>A Polyphasic approach of four new species of the genus Ohtaekwangia: Ohtaekwangia histidinii sp. nov., Ohtaekwangia cretensis sp. nov., Ohtaekwangia indiensis sp. nov., Ohtaekwangia reichenbachii sp. nov. from diverse environment.</title>
        <authorList>
            <person name="Octaviana S."/>
        </authorList>
    </citation>
    <scope>NUCLEOTIDE SEQUENCE [LARGE SCALE GENOMIC DNA]</scope>
    <source>
        <strain evidence="3 4">PWU37</strain>
    </source>
</reference>
<dbReference type="InterPro" id="IPR003410">
    <property type="entry name" value="HYR_dom"/>
</dbReference>
<dbReference type="RefSeq" id="WP_254089557.1">
    <property type="nucleotide sequence ID" value="NZ_JAHESC010000007.1"/>
</dbReference>
<dbReference type="AlphaFoldDB" id="A0AAP2GGN4"/>
<evidence type="ECO:0000313" key="3">
    <source>
        <dbReference type="EMBL" id="MBT1686316.1"/>
    </source>
</evidence>
<dbReference type="EMBL" id="JAHESC010000007">
    <property type="protein sequence ID" value="MBT1686316.1"/>
    <property type="molecule type" value="Genomic_DNA"/>
</dbReference>
<feature type="domain" description="HYR" evidence="2">
    <location>
        <begin position="186"/>
        <end position="262"/>
    </location>
</feature>
<evidence type="ECO:0000313" key="4">
    <source>
        <dbReference type="Proteomes" id="UP001319180"/>
    </source>
</evidence>
<dbReference type="Proteomes" id="UP001319180">
    <property type="component" value="Unassembled WGS sequence"/>
</dbReference>
<sequence length="521" mass="55905">MSKLTLRFNSFLPFLVTAFDQGGIIYIGIVNGGDTFTITSSRPNEKFLGPNISLRVADLFNTGIGTGCGSDVEVGDRFGSFTVVAGESKDGGALCCDASDRDDDAPDIDDCPSNRVVTLSSTSGDCTAVVRWTEPTAEDDCTVASFTSNFHPGDAFPVGNTIVAYTAVDKAGNRSTCDFRITVLDDVRPVFSNLPPSVDVAATASCEVVVHWTPPTVTDCSAVTVSSNFSPGASFPVGDHEVTYIARDARGNTATYSFDVRVKDETTPVFTGCPADITIQENAACETIVTWIPPTVSDLCGNPMVMSNHKPGEKFPIGSTRVEYTATDWRGNRATCSFAVNVITETTPVVTGCPPEPIRVQADERGEAVATWTEPQATIACGEVPVKRSHAPGSIFNIGTTAVQYTFGEGDHTATCSFNVIVAPPDISIDIGKALTPNGDGIHDHWELASLEKYQDNAVLVIDRWGNKVYEASGYDNERVFWDGHNQQGVKVPTGTYFYTVEVRVQGIVWKRKGSLEVIQP</sequence>
<keyword evidence="1" id="KW-0677">Repeat</keyword>
<organism evidence="3 4">
    <name type="scientific">Dawidia soli</name>
    <dbReference type="NCBI Taxonomy" id="2782352"/>
    <lineage>
        <taxon>Bacteria</taxon>
        <taxon>Pseudomonadati</taxon>
        <taxon>Bacteroidota</taxon>
        <taxon>Cytophagia</taxon>
        <taxon>Cytophagales</taxon>
        <taxon>Chryseotaleaceae</taxon>
        <taxon>Dawidia</taxon>
    </lineage>
</organism>
<dbReference type="PANTHER" id="PTHR24273:SF32">
    <property type="entry name" value="HYALIN"/>
    <property type="match status" value="1"/>
</dbReference>
<name>A0AAP2GGN4_9BACT</name>
<dbReference type="PROSITE" id="PS50825">
    <property type="entry name" value="HYR"/>
    <property type="match status" value="4"/>
</dbReference>
<proteinExistence type="predicted"/>
<gene>
    <name evidence="3" type="ORF">KK078_07110</name>
</gene>
<comment type="caution">
    <text evidence="3">The sequence shown here is derived from an EMBL/GenBank/DDBJ whole genome shotgun (WGS) entry which is preliminary data.</text>
</comment>